<proteinExistence type="predicted"/>
<evidence type="ECO:0000256" key="1">
    <source>
        <dbReference type="ARBA" id="ARBA00022692"/>
    </source>
</evidence>
<dbReference type="NCBIfam" id="NF009048">
    <property type="entry name" value="PRK12382.1"/>
    <property type="match status" value="1"/>
</dbReference>
<feature type="transmembrane region" description="Helical" evidence="4">
    <location>
        <begin position="305"/>
        <end position="329"/>
    </location>
</feature>
<reference evidence="7" key="1">
    <citation type="journal article" date="2019" name="Int. J. Syst. Evol. Microbiol.">
        <title>The Global Catalogue of Microorganisms (GCM) 10K type strain sequencing project: providing services to taxonomists for standard genome sequencing and annotation.</title>
        <authorList>
            <consortium name="The Broad Institute Genomics Platform"/>
            <consortium name="The Broad Institute Genome Sequencing Center for Infectious Disease"/>
            <person name="Wu L."/>
            <person name="Ma J."/>
        </authorList>
    </citation>
    <scope>NUCLEOTIDE SEQUENCE [LARGE SCALE GENOMIC DNA]</scope>
    <source>
        <strain evidence="7">KCTC 22209</strain>
    </source>
</reference>
<comment type="caution">
    <text evidence="6">The sequence shown here is derived from an EMBL/GenBank/DDBJ whole genome shotgun (WGS) entry which is preliminary data.</text>
</comment>
<dbReference type="Gene3D" id="1.20.1250.20">
    <property type="entry name" value="MFS general substrate transporter like domains"/>
    <property type="match status" value="1"/>
</dbReference>
<feature type="transmembrane region" description="Helical" evidence="4">
    <location>
        <begin position="12"/>
        <end position="38"/>
    </location>
</feature>
<feature type="transmembrane region" description="Helical" evidence="4">
    <location>
        <begin position="341"/>
        <end position="365"/>
    </location>
</feature>
<feature type="transmembrane region" description="Helical" evidence="4">
    <location>
        <begin position="150"/>
        <end position="171"/>
    </location>
</feature>
<feature type="transmembrane region" description="Helical" evidence="4">
    <location>
        <begin position="371"/>
        <end position="388"/>
    </location>
</feature>
<sequence>MSVTLENGITSNFYRAITPIIISVFGVYLTIGIALGVLPKFVQQTLGFDSIIVGLVIGMQFLSTLLTRAYAGKLTDTRGAKKSQMIGVVLAVIAGITYLLSVTIQSNVIFALALLVLARIIHGVGESFLVTGALTWGIGLVGPSNSGKVMTWNGIAMYAGIAIGAPLSIWINKSYGGFPAFIMIMLLPFVSWLSTVKLPAIVVDKDHVRTPFYKVIGAISGQGLSLAFSSMAFGCIASFIALFFSEKNWGDATLAFMVFGACYILTRIFFASSPDKYGGYKIALLSLIIEVIGQVLIWTSVSKTIAIIGCGMTGIGFSLVFPALGVLAIQKVKPQMRGTALGAYVAFVDLSLGLAGPLAGLIAGWFDYQTVYLFGGISCILSMITLMMNKK</sequence>
<keyword evidence="2 4" id="KW-1133">Transmembrane helix</keyword>
<evidence type="ECO:0000313" key="7">
    <source>
        <dbReference type="Proteomes" id="UP001597509"/>
    </source>
</evidence>
<name>A0ABW5YQB9_9SPHI</name>
<keyword evidence="3 4" id="KW-0472">Membrane</keyword>
<dbReference type="PANTHER" id="PTHR23531:SF1">
    <property type="entry name" value="QUINOLENE RESISTANCE PROTEIN NORA"/>
    <property type="match status" value="1"/>
</dbReference>
<feature type="transmembrane region" description="Helical" evidence="4">
    <location>
        <begin position="224"/>
        <end position="244"/>
    </location>
</feature>
<organism evidence="6 7">
    <name type="scientific">Sphingobacterium anhuiense</name>
    <dbReference type="NCBI Taxonomy" id="493780"/>
    <lineage>
        <taxon>Bacteria</taxon>
        <taxon>Pseudomonadati</taxon>
        <taxon>Bacteroidota</taxon>
        <taxon>Sphingobacteriia</taxon>
        <taxon>Sphingobacteriales</taxon>
        <taxon>Sphingobacteriaceae</taxon>
        <taxon>Sphingobacterium</taxon>
    </lineage>
</organism>
<protein>
    <submittedName>
        <fullName evidence="6">MFS transporter</fullName>
    </submittedName>
</protein>
<feature type="transmembrane region" description="Helical" evidence="4">
    <location>
        <begin position="50"/>
        <end position="71"/>
    </location>
</feature>
<evidence type="ECO:0000256" key="3">
    <source>
        <dbReference type="ARBA" id="ARBA00023136"/>
    </source>
</evidence>
<dbReference type="PANTHER" id="PTHR23531">
    <property type="entry name" value="QUINOLENE RESISTANCE PROTEIN NORA"/>
    <property type="match status" value="1"/>
</dbReference>
<evidence type="ECO:0000259" key="5">
    <source>
        <dbReference type="PROSITE" id="PS50850"/>
    </source>
</evidence>
<keyword evidence="1 4" id="KW-0812">Transmembrane</keyword>
<dbReference type="Proteomes" id="UP001597509">
    <property type="component" value="Unassembled WGS sequence"/>
</dbReference>
<gene>
    <name evidence="6" type="ORF">ACFS6I_01790</name>
</gene>
<dbReference type="PROSITE" id="PS50850">
    <property type="entry name" value="MFS"/>
    <property type="match status" value="1"/>
</dbReference>
<dbReference type="InterPro" id="IPR052714">
    <property type="entry name" value="MFS_Exporter"/>
</dbReference>
<feature type="transmembrane region" description="Helical" evidence="4">
    <location>
        <begin position="250"/>
        <end position="270"/>
    </location>
</feature>
<feature type="domain" description="Major facilitator superfamily (MFS) profile" evidence="5">
    <location>
        <begin position="16"/>
        <end position="391"/>
    </location>
</feature>
<accession>A0ABW5YQB9</accession>
<dbReference type="EMBL" id="JBHUPE010000001">
    <property type="protein sequence ID" value="MFD2902640.1"/>
    <property type="molecule type" value="Genomic_DNA"/>
</dbReference>
<dbReference type="Pfam" id="PF07690">
    <property type="entry name" value="MFS_1"/>
    <property type="match status" value="1"/>
</dbReference>
<dbReference type="CDD" id="cd17489">
    <property type="entry name" value="MFS_YfcJ_like"/>
    <property type="match status" value="1"/>
</dbReference>
<feature type="transmembrane region" description="Helical" evidence="4">
    <location>
        <begin position="282"/>
        <end position="299"/>
    </location>
</feature>
<dbReference type="NCBIfam" id="NF003477">
    <property type="entry name" value="PRK05122.1"/>
    <property type="match status" value="1"/>
</dbReference>
<dbReference type="InterPro" id="IPR036259">
    <property type="entry name" value="MFS_trans_sf"/>
</dbReference>
<evidence type="ECO:0000256" key="2">
    <source>
        <dbReference type="ARBA" id="ARBA00022989"/>
    </source>
</evidence>
<keyword evidence="7" id="KW-1185">Reference proteome</keyword>
<dbReference type="RefSeq" id="WP_380917770.1">
    <property type="nucleotide sequence ID" value="NZ_JBHUPE010000001.1"/>
</dbReference>
<dbReference type="SUPFAM" id="SSF103473">
    <property type="entry name" value="MFS general substrate transporter"/>
    <property type="match status" value="1"/>
</dbReference>
<dbReference type="InterPro" id="IPR020846">
    <property type="entry name" value="MFS_dom"/>
</dbReference>
<dbReference type="InterPro" id="IPR011701">
    <property type="entry name" value="MFS"/>
</dbReference>
<evidence type="ECO:0000313" key="6">
    <source>
        <dbReference type="EMBL" id="MFD2902640.1"/>
    </source>
</evidence>
<feature type="transmembrane region" description="Helical" evidence="4">
    <location>
        <begin position="177"/>
        <end position="203"/>
    </location>
</feature>
<feature type="transmembrane region" description="Helical" evidence="4">
    <location>
        <begin position="108"/>
        <end position="138"/>
    </location>
</feature>
<evidence type="ECO:0000256" key="4">
    <source>
        <dbReference type="SAM" id="Phobius"/>
    </source>
</evidence>
<feature type="transmembrane region" description="Helical" evidence="4">
    <location>
        <begin position="83"/>
        <end position="102"/>
    </location>
</feature>